<accession>A0AAN9M847</accession>
<comment type="caution">
    <text evidence="1">The sequence shown here is derived from an EMBL/GenBank/DDBJ whole genome shotgun (WGS) entry which is preliminary data.</text>
</comment>
<name>A0AAN9M847_PHACN</name>
<reference evidence="1 2" key="1">
    <citation type="submission" date="2024-01" db="EMBL/GenBank/DDBJ databases">
        <title>The genomes of 5 underutilized Papilionoideae crops provide insights into root nodulation and disease resistanc.</title>
        <authorList>
            <person name="Jiang F."/>
        </authorList>
    </citation>
    <scope>NUCLEOTIDE SEQUENCE [LARGE SCALE GENOMIC DNA]</scope>
    <source>
        <strain evidence="1">JINMINGXINNONG_FW02</strain>
        <tissue evidence="1">Leaves</tissue>
    </source>
</reference>
<organism evidence="1 2">
    <name type="scientific">Phaseolus coccineus</name>
    <name type="common">Scarlet runner bean</name>
    <name type="synonym">Phaseolus multiflorus</name>
    <dbReference type="NCBI Taxonomy" id="3886"/>
    <lineage>
        <taxon>Eukaryota</taxon>
        <taxon>Viridiplantae</taxon>
        <taxon>Streptophyta</taxon>
        <taxon>Embryophyta</taxon>
        <taxon>Tracheophyta</taxon>
        <taxon>Spermatophyta</taxon>
        <taxon>Magnoliopsida</taxon>
        <taxon>eudicotyledons</taxon>
        <taxon>Gunneridae</taxon>
        <taxon>Pentapetalae</taxon>
        <taxon>rosids</taxon>
        <taxon>fabids</taxon>
        <taxon>Fabales</taxon>
        <taxon>Fabaceae</taxon>
        <taxon>Papilionoideae</taxon>
        <taxon>50 kb inversion clade</taxon>
        <taxon>NPAAA clade</taxon>
        <taxon>indigoferoid/millettioid clade</taxon>
        <taxon>Phaseoleae</taxon>
        <taxon>Phaseolus</taxon>
    </lineage>
</organism>
<proteinExistence type="predicted"/>
<keyword evidence="2" id="KW-1185">Reference proteome</keyword>
<evidence type="ECO:0000313" key="2">
    <source>
        <dbReference type="Proteomes" id="UP001374584"/>
    </source>
</evidence>
<dbReference type="Proteomes" id="UP001374584">
    <property type="component" value="Unassembled WGS sequence"/>
</dbReference>
<dbReference type="AlphaFoldDB" id="A0AAN9M847"/>
<sequence>MKEKWWWRLVGYWEVYIREWSEMMKMGEVMHATWHLYKHVKMERVFIFFLTVAHRHVTVALSSFRVGNKTRQKVKYETEERRVPLTLEIGELDDFRMEFECCHHLIVPAYVVESLELVIGEFLGSH</sequence>
<protein>
    <submittedName>
        <fullName evidence="1">Uncharacterized protein</fullName>
    </submittedName>
</protein>
<dbReference type="EMBL" id="JAYMYR010000008">
    <property type="protein sequence ID" value="KAK7347979.1"/>
    <property type="molecule type" value="Genomic_DNA"/>
</dbReference>
<evidence type="ECO:0000313" key="1">
    <source>
        <dbReference type="EMBL" id="KAK7347979.1"/>
    </source>
</evidence>
<gene>
    <name evidence="1" type="ORF">VNO80_22524</name>
</gene>